<dbReference type="SUPFAM" id="SSF55753">
    <property type="entry name" value="Actin depolymerizing proteins"/>
    <property type="match status" value="1"/>
</dbReference>
<dbReference type="InterPro" id="IPR029006">
    <property type="entry name" value="ADF-H/Gelsolin-like_dom_sf"/>
</dbReference>
<organism evidence="4 5">
    <name type="scientific">Sitophilus oryzae</name>
    <name type="common">Rice weevil</name>
    <name type="synonym">Curculio oryzae</name>
    <dbReference type="NCBI Taxonomy" id="7048"/>
    <lineage>
        <taxon>Eukaryota</taxon>
        <taxon>Metazoa</taxon>
        <taxon>Ecdysozoa</taxon>
        <taxon>Arthropoda</taxon>
        <taxon>Hexapoda</taxon>
        <taxon>Insecta</taxon>
        <taxon>Pterygota</taxon>
        <taxon>Neoptera</taxon>
        <taxon>Endopterygota</taxon>
        <taxon>Coleoptera</taxon>
        <taxon>Polyphaga</taxon>
        <taxon>Cucujiformia</taxon>
        <taxon>Curculionidae</taxon>
        <taxon>Dryophthorinae</taxon>
        <taxon>Sitophilus</taxon>
    </lineage>
</organism>
<keyword evidence="4" id="KW-1185">Reference proteome</keyword>
<feature type="signal peptide" evidence="2">
    <location>
        <begin position="1"/>
        <end position="36"/>
    </location>
</feature>
<dbReference type="GO" id="GO:0051014">
    <property type="term" value="P:actin filament severing"/>
    <property type="evidence" value="ECO:0007669"/>
    <property type="project" value="TreeGrafter"/>
</dbReference>
<reference evidence="5" key="1">
    <citation type="submission" date="2025-08" db="UniProtKB">
        <authorList>
            <consortium name="RefSeq"/>
        </authorList>
    </citation>
    <scope>IDENTIFICATION</scope>
    <source>
        <tissue evidence="5">Gonads</tissue>
    </source>
</reference>
<dbReference type="GO" id="GO:0051016">
    <property type="term" value="P:barbed-end actin filament capping"/>
    <property type="evidence" value="ECO:0007669"/>
    <property type="project" value="TreeGrafter"/>
</dbReference>
<dbReference type="InterPro" id="IPR007122">
    <property type="entry name" value="Villin/Gelsolin"/>
</dbReference>
<gene>
    <name evidence="5" type="primary">LOC115891395</name>
</gene>
<proteinExistence type="predicted"/>
<name>A0A6J2YWP9_SITOR</name>
<feature type="domain" description="Gelsolin-like" evidence="3">
    <location>
        <begin position="74"/>
        <end position="122"/>
    </location>
</feature>
<sequence>MMAFAVQRRQASPMRLGAFALPLLVTAAHLMMETSAASTVARQRSPQRQVSMEPAFANAGKNPGLEIWRIEDFKPVPYPKNQYGKFYSGDSYIVLNTRVNKKGEKFWDIHFWLGSQTTQVSQLKIQFLNFIIIQ</sequence>
<evidence type="ECO:0000313" key="4">
    <source>
        <dbReference type="Proteomes" id="UP000504635"/>
    </source>
</evidence>
<dbReference type="AlphaFoldDB" id="A0A6J2YWP9"/>
<dbReference type="PANTHER" id="PTHR11977">
    <property type="entry name" value="VILLIN"/>
    <property type="match status" value="1"/>
</dbReference>
<dbReference type="OrthoDB" id="6375767at2759"/>
<dbReference type="GO" id="GO:0008154">
    <property type="term" value="P:actin polymerization or depolymerization"/>
    <property type="evidence" value="ECO:0007669"/>
    <property type="project" value="TreeGrafter"/>
</dbReference>
<evidence type="ECO:0000313" key="5">
    <source>
        <dbReference type="RefSeq" id="XP_030767702.1"/>
    </source>
</evidence>
<evidence type="ECO:0000259" key="3">
    <source>
        <dbReference type="Pfam" id="PF00626"/>
    </source>
</evidence>
<dbReference type="Gene3D" id="3.40.20.10">
    <property type="entry name" value="Severin"/>
    <property type="match status" value="1"/>
</dbReference>
<protein>
    <submittedName>
        <fullName evidence="5">Gelsolin-like</fullName>
    </submittedName>
</protein>
<dbReference type="GO" id="GO:0051015">
    <property type="term" value="F:actin filament binding"/>
    <property type="evidence" value="ECO:0007669"/>
    <property type="project" value="InterPro"/>
</dbReference>
<accession>A0A6J2YWP9</accession>
<dbReference type="Proteomes" id="UP000504635">
    <property type="component" value="Unplaced"/>
</dbReference>
<dbReference type="PANTHER" id="PTHR11977:SF123">
    <property type="entry name" value="GELSOLIN"/>
    <property type="match status" value="1"/>
</dbReference>
<dbReference type="GO" id="GO:0005737">
    <property type="term" value="C:cytoplasm"/>
    <property type="evidence" value="ECO:0007669"/>
    <property type="project" value="TreeGrafter"/>
</dbReference>
<dbReference type="RefSeq" id="XP_030767702.1">
    <property type="nucleotide sequence ID" value="XM_030911842.1"/>
</dbReference>
<dbReference type="KEGG" id="soy:115891395"/>
<dbReference type="InterPro" id="IPR007123">
    <property type="entry name" value="Gelsolin-like_dom"/>
</dbReference>
<dbReference type="GO" id="GO:0015629">
    <property type="term" value="C:actin cytoskeleton"/>
    <property type="evidence" value="ECO:0007669"/>
    <property type="project" value="TreeGrafter"/>
</dbReference>
<dbReference type="GeneID" id="115891395"/>
<dbReference type="GO" id="GO:0005546">
    <property type="term" value="F:phosphatidylinositol-4,5-bisphosphate binding"/>
    <property type="evidence" value="ECO:0007669"/>
    <property type="project" value="TreeGrafter"/>
</dbReference>
<dbReference type="Pfam" id="PF00626">
    <property type="entry name" value="Gelsolin"/>
    <property type="match status" value="1"/>
</dbReference>
<dbReference type="InParanoid" id="A0A6J2YWP9"/>
<keyword evidence="2" id="KW-0732">Signal</keyword>
<evidence type="ECO:0000256" key="1">
    <source>
        <dbReference type="ARBA" id="ARBA00022737"/>
    </source>
</evidence>
<keyword evidence="1" id="KW-0677">Repeat</keyword>
<evidence type="ECO:0000256" key="2">
    <source>
        <dbReference type="SAM" id="SignalP"/>
    </source>
</evidence>
<feature type="chain" id="PRO_5026782383" evidence="2">
    <location>
        <begin position="37"/>
        <end position="134"/>
    </location>
</feature>